<dbReference type="EC" id="2.7.7.7" evidence="2"/>
<comment type="catalytic activity">
    <reaction evidence="7">
        <text>DNA(n) + a 2'-deoxyribonucleoside 5'-triphosphate = DNA(n+1) + diphosphate</text>
        <dbReference type="Rhea" id="RHEA:22508"/>
        <dbReference type="Rhea" id="RHEA-COMP:17339"/>
        <dbReference type="Rhea" id="RHEA-COMP:17340"/>
        <dbReference type="ChEBI" id="CHEBI:33019"/>
        <dbReference type="ChEBI" id="CHEBI:61560"/>
        <dbReference type="ChEBI" id="CHEBI:173112"/>
        <dbReference type="EC" id="2.7.7.7"/>
    </reaction>
</comment>
<dbReference type="InterPro" id="IPR006172">
    <property type="entry name" value="DNA-dir_DNA_pol_B"/>
</dbReference>
<keyword evidence="6" id="KW-0238">DNA-binding</keyword>
<dbReference type="PRINTS" id="PR00106">
    <property type="entry name" value="DNAPOLB"/>
</dbReference>
<evidence type="ECO:0000256" key="7">
    <source>
        <dbReference type="ARBA" id="ARBA00049244"/>
    </source>
</evidence>
<dbReference type="InterPro" id="IPR050240">
    <property type="entry name" value="DNA_pol_type-B"/>
</dbReference>
<dbReference type="Pfam" id="PF00136">
    <property type="entry name" value="DNA_pol_B"/>
    <property type="match status" value="1"/>
</dbReference>
<dbReference type="InterPro" id="IPR023211">
    <property type="entry name" value="DNA_pol_palm_dom_sf"/>
</dbReference>
<organism evidence="10 11">
    <name type="scientific">Paratrimastix pyriformis</name>
    <dbReference type="NCBI Taxonomy" id="342808"/>
    <lineage>
        <taxon>Eukaryota</taxon>
        <taxon>Metamonada</taxon>
        <taxon>Preaxostyla</taxon>
        <taxon>Paratrimastigidae</taxon>
        <taxon>Paratrimastix</taxon>
    </lineage>
</organism>
<reference evidence="10" key="1">
    <citation type="journal article" date="2022" name="bioRxiv">
        <title>Genomics of Preaxostyla Flagellates Illuminates Evolutionary Transitions and the Path Towards Mitochondrial Loss.</title>
        <authorList>
            <person name="Novak L.V.F."/>
            <person name="Treitli S.C."/>
            <person name="Pyrih J."/>
            <person name="Halakuc P."/>
            <person name="Pipaliya S.V."/>
            <person name="Vacek V."/>
            <person name="Brzon O."/>
            <person name="Soukal P."/>
            <person name="Eme L."/>
            <person name="Dacks J.B."/>
            <person name="Karnkowska A."/>
            <person name="Elias M."/>
            <person name="Hampl V."/>
        </authorList>
    </citation>
    <scope>NUCLEOTIDE SEQUENCE</scope>
    <source>
        <strain evidence="10">RCP-MX</strain>
    </source>
</reference>
<feature type="domain" description="DNA-directed DNA polymerase family B multifunctional" evidence="8">
    <location>
        <begin position="649"/>
        <end position="846"/>
    </location>
</feature>
<proteinExistence type="inferred from homology"/>
<sequence>MNRFIGQFDALDEQVELSGRVTEQWGDFVYATRPKVCKLADDDKKAAAKYARLMRPASELLESMNIPPITPPAPVPATHEKRARPCTAADCATRAVIAESTDHQLLDRFDALIAEYPDEFKQQPVPVTAKSTKTIAQLRETVSRIAMTAKPVQQYQSAVNPIQIAYAKWCIASGAIPCDLKLPTYQPPPPPVTVPATDVMGCTRVEHDGCSKAVRDLLKRSNETLKLADVDATNEPMPTECRNMMAFDNNVYITRNDGTIGILSHINYDPALQRPDCFRATGARHEIMKAVNEFGITFTPAKRAVVAWDIETYSTSPTHRGVPQYTDPLSHIGMICGVYTCKGEPTERHAFIWEDAEPRPIDCSKLTADTVLHVSVSEQEMCCEFIIWVREMGKRHETLLVGWNTNQNLFFEKDGYKNHATGGYDLPFLANRCGGASVMQPVYQYGRGAGTGVCNSSLFGLHVHLVDIMAWIKAQLRAADSPDNYKLDTVLAFFKLTLKQRHGMTYAKMNTIMADPTHREPDSEHCFENIIRYCIYDCEAVISIMEAQNFDGKMDCFMEVCHLSLSQYLMYTQASWGMGVWMQKIWKYRDDPRLRKCDYGVHVFTEEEEEQIAAAREKTPGNTWAKERAARDLRALIKASHEADPVRKKYTGAINWSQYDYLVATAVVMFDFKSLYPSMILAYRISPHSIIDSFQTRAAVMTDGRTPENTAVVYNPTEEETTQHNARLEGVFNPLKMVREDDTFLAGQYTAFAKLEHDPLIETVEGFLSGRDEQKRLLKAARAAGNEHAAKYHDTMQYCIKILANSVYGLMGGPYACFAYDPRCAAAVTAAARDAITRASAILSKRGIRLFIDTDSTAVELSPALIPHIDLSNAEGIAALRTWAGSLERAVNEEVRQSYIEAGLFPAEHVKYISFQFEAIFTRALFAKTKTYFKRALAMDNLRVGMKPKPENKGCQFSVQSHYVRDRTLALIDRLLDTPRSLHAPALFKFYTDELTNIQAHPMLYTRKQKLSGEDLKVKSLKRRHPELEMHDMCQIIRVVQRSGKSSSDAWEPIDEEHIPCNIDYIEALHMAYTGNITRYFPIWRSLLPRSKALKCVGSEMVEVGELTFGIESLASANRKAVNCAVDGLRELLMSNRETRTVHEQLNEPIHKAFFDLEINAPAILRIEAIVREIEGILGHGCALVLDLCGPKKQSYHVVCQVLVPSLLNKRIALYLHDVRGYACVDCGVYSKGHTLRCFAQDKIATDAKTGKRYMEHRCVRLPTDPHFDDVTIEQILASLITYTEGVPTLAADVLNFDRELIDVECPYVPLGDYPRDLIAYLNTRFNEGEWTAEAAGNNMERIKVNHSYTCPICEREHDSDGGFVTRTKDAYRFHCSRNPKQLLPFPCDERPATFDELLHTYYKNLPAPVPDHRADEYMVHDIKQKLTCIKAYMGSGKTQNLARILTEVDPACRAILVSCRRTLAFDYMRRFNVGASRPFESYMDLRGSISVHQHPRLIIQADSLGRVNIGDLRASKEGEQAIKYLILDEIESLLIQIASTNSARVVQHLYELMINADHVVVMDGNLQQSTTRLLEDMLTHRDTAHPVTAESVLFTKVMPRYNVRIMSSSFSARGSKRTGLTYTADQIVKLLKQGKRVACFISILGVLRSIEQYVKAAIPEMAVGHRIRVLTGRDKEMHEHTKEDKSSEMVTHFAEKREFLSGDIGEHLREENTSLFMYTSTITAGVDINIDYFDTFVHVLSTHISPIELTQAMFRVRKYRMNEGLIIYKHSGGKPFNALSLEDALTADNNVARVFRDGRCDLSLEQQVLMMLAARNLELHQKCLNFVVATLAAHNFALQFCDLTAETPEIEPVDYLVADRTAGIAALLGWRKDAEDEWSRVDGACWIPAEGELSKFGKKNCTAVLMDEHDPLFADKDQWFTIARDLGMQPAEGLELEPKYIEMYFHGATREAYKAAVRAQKPAGLALLQQVYDLTNGKEAVTRLPPDVVIPTVDERLANTRNVLAATLRSDSVVNAAGLEIRASKPVGPMGVEAVRQSLVSRVHAIAEKHGAVAVFSVERDRMNDTGREIQALFERSRDELRTAGVTLRANESHNALKTLLTVTGYTPSKPTSLQFRVPAAKGAPNKGGKLCRAYSITVPDVATQDTPAPRA</sequence>
<dbReference type="InterPro" id="IPR043502">
    <property type="entry name" value="DNA/RNA_pol_sf"/>
</dbReference>
<dbReference type="Pfam" id="PF02399">
    <property type="entry name" value="Herpes_ori_bp"/>
    <property type="match status" value="1"/>
</dbReference>
<evidence type="ECO:0000256" key="3">
    <source>
        <dbReference type="ARBA" id="ARBA00022679"/>
    </source>
</evidence>
<evidence type="ECO:0000259" key="9">
    <source>
        <dbReference type="Pfam" id="PF02399"/>
    </source>
</evidence>
<evidence type="ECO:0000256" key="4">
    <source>
        <dbReference type="ARBA" id="ARBA00022695"/>
    </source>
</evidence>
<protein>
    <recommendedName>
        <fullName evidence="2">DNA-directed DNA polymerase</fullName>
        <ecNumber evidence="2">2.7.7.7</ecNumber>
    </recommendedName>
</protein>
<dbReference type="EMBL" id="JAPMOS010000199">
    <property type="protein sequence ID" value="KAJ4453957.1"/>
    <property type="molecule type" value="Genomic_DNA"/>
</dbReference>
<dbReference type="Proteomes" id="UP001141327">
    <property type="component" value="Unassembled WGS sequence"/>
</dbReference>
<keyword evidence="3" id="KW-0808">Transferase</keyword>
<feature type="domain" description="Replication origin-binding protein" evidence="9">
    <location>
        <begin position="1423"/>
        <end position="1578"/>
    </location>
</feature>
<dbReference type="SMART" id="SM00486">
    <property type="entry name" value="POLBc"/>
    <property type="match status" value="1"/>
</dbReference>
<dbReference type="SUPFAM" id="SSF56672">
    <property type="entry name" value="DNA/RNA polymerases"/>
    <property type="match status" value="1"/>
</dbReference>
<dbReference type="Gene3D" id="3.90.1600.10">
    <property type="entry name" value="Palm domain of DNA polymerase"/>
    <property type="match status" value="1"/>
</dbReference>
<comment type="similarity">
    <text evidence="1">Belongs to the DNA polymerase type-B family.</text>
</comment>
<evidence type="ECO:0000256" key="1">
    <source>
        <dbReference type="ARBA" id="ARBA00005755"/>
    </source>
</evidence>
<dbReference type="InterPro" id="IPR012337">
    <property type="entry name" value="RNaseH-like_sf"/>
</dbReference>
<dbReference type="PANTHER" id="PTHR10322">
    <property type="entry name" value="DNA POLYMERASE CATALYTIC SUBUNIT"/>
    <property type="match status" value="1"/>
</dbReference>
<keyword evidence="11" id="KW-1185">Reference proteome</keyword>
<dbReference type="SUPFAM" id="SSF53098">
    <property type="entry name" value="Ribonuclease H-like"/>
    <property type="match status" value="1"/>
</dbReference>
<evidence type="ECO:0000256" key="5">
    <source>
        <dbReference type="ARBA" id="ARBA00022932"/>
    </source>
</evidence>
<dbReference type="InterPro" id="IPR006134">
    <property type="entry name" value="DNA-dir_DNA_pol_B_multi_dom"/>
</dbReference>
<dbReference type="Gene3D" id="3.30.420.10">
    <property type="entry name" value="Ribonuclease H-like superfamily/Ribonuclease H"/>
    <property type="match status" value="1"/>
</dbReference>
<keyword evidence="5" id="KW-0239">DNA-directed DNA polymerase</keyword>
<evidence type="ECO:0000313" key="10">
    <source>
        <dbReference type="EMBL" id="KAJ4453957.1"/>
    </source>
</evidence>
<evidence type="ECO:0000259" key="8">
    <source>
        <dbReference type="Pfam" id="PF00136"/>
    </source>
</evidence>
<gene>
    <name evidence="10" type="ORF">PAPYR_11461</name>
</gene>
<dbReference type="InterPro" id="IPR036397">
    <property type="entry name" value="RNaseH_sf"/>
</dbReference>
<evidence type="ECO:0000313" key="11">
    <source>
        <dbReference type="Proteomes" id="UP001141327"/>
    </source>
</evidence>
<dbReference type="Gene3D" id="1.10.287.690">
    <property type="entry name" value="Helix hairpin bin"/>
    <property type="match status" value="1"/>
</dbReference>
<evidence type="ECO:0000256" key="6">
    <source>
        <dbReference type="ARBA" id="ARBA00023125"/>
    </source>
</evidence>
<name>A0ABQ8U3S9_9EUKA</name>
<comment type="caution">
    <text evidence="10">The sequence shown here is derived from an EMBL/GenBank/DDBJ whole genome shotgun (WGS) entry which is preliminary data.</text>
</comment>
<evidence type="ECO:0000256" key="2">
    <source>
        <dbReference type="ARBA" id="ARBA00012417"/>
    </source>
</evidence>
<accession>A0ABQ8U3S9</accession>
<dbReference type="InterPro" id="IPR003450">
    <property type="entry name" value="Replication_origin-bd"/>
</dbReference>
<keyword evidence="4" id="KW-0548">Nucleotidyltransferase</keyword>
<dbReference type="PANTHER" id="PTHR10322:SF23">
    <property type="entry name" value="DNA POLYMERASE DELTA CATALYTIC SUBUNIT"/>
    <property type="match status" value="1"/>
</dbReference>